<evidence type="ECO:0000256" key="2">
    <source>
        <dbReference type="SAM" id="MobiDB-lite"/>
    </source>
</evidence>
<dbReference type="InterPro" id="IPR050426">
    <property type="entry name" value="Glycosyltransferase_28"/>
</dbReference>
<feature type="domain" description="Erythromycin biosynthesis protein CIII-like C-terminal" evidence="4">
    <location>
        <begin position="409"/>
        <end position="510"/>
    </location>
</feature>
<dbReference type="EMBL" id="JAJJMA010013902">
    <property type="protein sequence ID" value="MCL7022692.1"/>
    <property type="molecule type" value="Genomic_DNA"/>
</dbReference>
<comment type="caution">
    <text evidence="5">The sequence shown here is derived from an EMBL/GenBank/DDBJ whole genome shotgun (WGS) entry which is preliminary data.</text>
</comment>
<evidence type="ECO:0000259" key="4">
    <source>
        <dbReference type="Pfam" id="PF06722"/>
    </source>
</evidence>
<accession>A0AA41RQE1</accession>
<dbReference type="CDD" id="cd03784">
    <property type="entry name" value="GT1_Gtf-like"/>
    <property type="match status" value="1"/>
</dbReference>
<evidence type="ECO:0000256" key="1">
    <source>
        <dbReference type="ARBA" id="ARBA00022679"/>
    </source>
</evidence>
<dbReference type="InterPro" id="IPR002213">
    <property type="entry name" value="UDP_glucos_trans"/>
</dbReference>
<dbReference type="GO" id="GO:0016906">
    <property type="term" value="F:sterol 3-beta-glucosyltransferase activity"/>
    <property type="evidence" value="ECO:0007669"/>
    <property type="project" value="UniProtKB-ARBA"/>
</dbReference>
<evidence type="ECO:0000259" key="3">
    <source>
        <dbReference type="Pfam" id="PF03033"/>
    </source>
</evidence>
<dbReference type="InterPro" id="IPR010610">
    <property type="entry name" value="EryCIII-like_C"/>
</dbReference>
<dbReference type="PANTHER" id="PTHR48050:SF13">
    <property type="entry name" value="STEROL 3-BETA-GLUCOSYLTRANSFERASE UGT80A2"/>
    <property type="match status" value="1"/>
</dbReference>
<dbReference type="Pfam" id="PF03033">
    <property type="entry name" value="Glyco_transf_28"/>
    <property type="match status" value="1"/>
</dbReference>
<keyword evidence="6" id="KW-1185">Reference proteome</keyword>
<protein>
    <recommendedName>
        <fullName evidence="7">Glycosyltransferase family 28 N-terminal domain-containing protein</fullName>
    </recommendedName>
</protein>
<evidence type="ECO:0000313" key="5">
    <source>
        <dbReference type="EMBL" id="MCL7022692.1"/>
    </source>
</evidence>
<feature type="non-terminal residue" evidence="5">
    <location>
        <position position="541"/>
    </location>
</feature>
<name>A0AA41RQE1_PAPNU</name>
<dbReference type="Proteomes" id="UP001177140">
    <property type="component" value="Unassembled WGS sequence"/>
</dbReference>
<dbReference type="Gene3D" id="3.40.50.2000">
    <property type="entry name" value="Glycogen Phosphorylase B"/>
    <property type="match status" value="2"/>
</dbReference>
<gene>
    <name evidence="5" type="ORF">MKW94_022874</name>
</gene>
<dbReference type="AlphaFoldDB" id="A0AA41RQE1"/>
<dbReference type="FunFam" id="3.40.50.2000:FF:000009">
    <property type="entry name" value="Sterol 3-beta-glucosyltransferase UGT80A2"/>
    <property type="match status" value="1"/>
</dbReference>
<dbReference type="PANTHER" id="PTHR48050">
    <property type="entry name" value="STEROL 3-BETA-GLUCOSYLTRANSFERASE"/>
    <property type="match status" value="1"/>
</dbReference>
<evidence type="ECO:0000313" key="6">
    <source>
        <dbReference type="Proteomes" id="UP001177140"/>
    </source>
</evidence>
<dbReference type="GO" id="GO:0005975">
    <property type="term" value="P:carbohydrate metabolic process"/>
    <property type="evidence" value="ECO:0007669"/>
    <property type="project" value="InterPro"/>
</dbReference>
<feature type="region of interest" description="Disordered" evidence="2">
    <location>
        <begin position="522"/>
        <end position="541"/>
    </location>
</feature>
<reference evidence="5" key="1">
    <citation type="submission" date="2022-03" db="EMBL/GenBank/DDBJ databases">
        <title>A functionally conserved STORR gene fusion in Papaver species that diverged 16.8 million years ago.</title>
        <authorList>
            <person name="Catania T."/>
        </authorList>
    </citation>
    <scope>NUCLEOTIDE SEQUENCE</scope>
    <source>
        <strain evidence="5">S-191538</strain>
    </source>
</reference>
<evidence type="ECO:0008006" key="7">
    <source>
        <dbReference type="Google" id="ProtNLM"/>
    </source>
</evidence>
<feature type="domain" description="Glycosyltransferase family 28 N-terminal" evidence="3">
    <location>
        <begin position="105"/>
        <end position="243"/>
    </location>
</feature>
<proteinExistence type="predicted"/>
<dbReference type="Pfam" id="PF06722">
    <property type="entry name" value="EryCIII-like_C"/>
    <property type="match status" value="1"/>
</dbReference>
<dbReference type="SUPFAM" id="SSF53756">
    <property type="entry name" value="UDP-Glycosyltransferase/glycogen phosphorylase"/>
    <property type="match status" value="1"/>
</dbReference>
<dbReference type="InterPro" id="IPR004276">
    <property type="entry name" value="GlycoTrans_28_N"/>
</dbReference>
<sequence length="541" mass="60549">NLNPNSDLPQNPNDLTKKFPALLLLPQRKFSIFFGRRQIFSRKILHFFRLPLNVLFKDIFECVVLIYVSPFAGDPDTSNPGGVDYGAADVYKEVPVDSGFTKMHIALLVVGLQEDIVPFIGIGELLKDLGHTVRLATHANFKNLVNHAGLEFYPLGGDPEVLAAYMVKNRGFLSIPFADSPRKQIKEILHSLLPACKDPDNSFKAEAIIANPPAFGHTHMAEALNIPLHIFSTMPWTRTSAFPHTLARVPSPTAYKSSYRFVGLFLWLGLRNIINEFRKKKLKLRPIPFFSGVQGSTSDVPFGYLWSPELVPKPQDWGPLIDVVGSYHPNLPENYVPPETLMVWLRGADKEKPIYIGFGSLPVEEPEKMTKIIVEALKTTQQRGIIEKGWGNLGNLTEFENFIHVLDQDYCPHAWLFPYCKAVIHHGGAGITAAGLKAGCPTTIVSFYGDQRFWGQRVHARKLGPAPIPVDEFSKKKLMGAINFMLNQKVEECALEMAEAMQREDGVKEAVKVFFKQLQCKNPRPDQSPSTSGLLEPLLIK</sequence>
<organism evidence="5 6">
    <name type="scientific">Papaver nudicaule</name>
    <name type="common">Iceland poppy</name>
    <dbReference type="NCBI Taxonomy" id="74823"/>
    <lineage>
        <taxon>Eukaryota</taxon>
        <taxon>Viridiplantae</taxon>
        <taxon>Streptophyta</taxon>
        <taxon>Embryophyta</taxon>
        <taxon>Tracheophyta</taxon>
        <taxon>Spermatophyta</taxon>
        <taxon>Magnoliopsida</taxon>
        <taxon>Ranunculales</taxon>
        <taxon>Papaveraceae</taxon>
        <taxon>Papaveroideae</taxon>
        <taxon>Papaver</taxon>
    </lineage>
</organism>
<keyword evidence="1" id="KW-0808">Transferase</keyword>